<name>A0A8E2DJ47_9APHY</name>
<proteinExistence type="predicted"/>
<dbReference type="AlphaFoldDB" id="A0A8E2DJ47"/>
<evidence type="ECO:0000313" key="2">
    <source>
        <dbReference type="EMBL" id="OCH88661.1"/>
    </source>
</evidence>
<protein>
    <submittedName>
        <fullName evidence="2">Uncharacterized protein</fullName>
    </submittedName>
</protein>
<feature type="compositionally biased region" description="Low complexity" evidence="1">
    <location>
        <begin position="136"/>
        <end position="149"/>
    </location>
</feature>
<reference evidence="2 3" key="1">
    <citation type="submission" date="2016-07" db="EMBL/GenBank/DDBJ databases">
        <title>Draft genome of the white-rot fungus Obba rivulosa 3A-2.</title>
        <authorList>
            <consortium name="DOE Joint Genome Institute"/>
            <person name="Miettinen O."/>
            <person name="Riley R."/>
            <person name="Acob R."/>
            <person name="Barry K."/>
            <person name="Cullen D."/>
            <person name="De Vries R."/>
            <person name="Hainaut M."/>
            <person name="Hatakka A."/>
            <person name="Henrissat B."/>
            <person name="Hilden K."/>
            <person name="Kuo R."/>
            <person name="Labutti K."/>
            <person name="Lipzen A."/>
            <person name="Makela M.R."/>
            <person name="Sandor L."/>
            <person name="Spatafora J.W."/>
            <person name="Grigoriev I.V."/>
            <person name="Hibbett D.S."/>
        </authorList>
    </citation>
    <scope>NUCLEOTIDE SEQUENCE [LARGE SCALE GENOMIC DNA]</scope>
    <source>
        <strain evidence="2 3">3A-2</strain>
    </source>
</reference>
<dbReference type="EMBL" id="KV722446">
    <property type="protein sequence ID" value="OCH88661.1"/>
    <property type="molecule type" value="Genomic_DNA"/>
</dbReference>
<accession>A0A8E2DJ47</accession>
<evidence type="ECO:0000256" key="1">
    <source>
        <dbReference type="SAM" id="MobiDB-lite"/>
    </source>
</evidence>
<dbReference type="Proteomes" id="UP000250043">
    <property type="component" value="Unassembled WGS sequence"/>
</dbReference>
<keyword evidence="3" id="KW-1185">Reference proteome</keyword>
<organism evidence="2 3">
    <name type="scientific">Obba rivulosa</name>
    <dbReference type="NCBI Taxonomy" id="1052685"/>
    <lineage>
        <taxon>Eukaryota</taxon>
        <taxon>Fungi</taxon>
        <taxon>Dikarya</taxon>
        <taxon>Basidiomycota</taxon>
        <taxon>Agaricomycotina</taxon>
        <taxon>Agaricomycetes</taxon>
        <taxon>Polyporales</taxon>
        <taxon>Gelatoporiaceae</taxon>
        <taxon>Obba</taxon>
    </lineage>
</organism>
<feature type="region of interest" description="Disordered" evidence="1">
    <location>
        <begin position="136"/>
        <end position="156"/>
    </location>
</feature>
<evidence type="ECO:0000313" key="3">
    <source>
        <dbReference type="Proteomes" id="UP000250043"/>
    </source>
</evidence>
<sequence length="225" mass="25158">MDSAGVNLECTARSHENRCPRRPAIVRPHKSGWSLSSFEGPLLHDLSNSVDVVQLRMSDTEEDNQRLSPGGLGSPVAGPVMHRCQCRWRFTLEEHRGAYKVPPLPRMFPAPCWRPPVLPHTLPLLAKCSSLALSRSRPPAPLRPSSSPLRQPPPPLPCPRQMLPMLETTLNQSVVIAISHDPRTSRRWHVCALTRTLMPRSRVSSWSGDMIVTTSEYSRTVLDES</sequence>
<gene>
    <name evidence="2" type="ORF">OBBRIDRAFT_888915</name>
</gene>